<evidence type="ECO:0000313" key="2">
    <source>
        <dbReference type="EMBL" id="KAJ5553565.1"/>
    </source>
</evidence>
<dbReference type="PANTHER" id="PTHR47784">
    <property type="entry name" value="STEROL UPTAKE CONTROL PROTEIN 2"/>
    <property type="match status" value="1"/>
</dbReference>
<accession>A0AAD6D702</accession>
<dbReference type="PANTHER" id="PTHR47784:SF5">
    <property type="entry name" value="STEROL UPTAKE CONTROL PROTEIN 2"/>
    <property type="match status" value="1"/>
</dbReference>
<dbReference type="EMBL" id="JAQIZZ010000002">
    <property type="protein sequence ID" value="KAJ5553565.1"/>
    <property type="molecule type" value="Genomic_DNA"/>
</dbReference>
<proteinExistence type="predicted"/>
<feature type="region of interest" description="Disordered" evidence="1">
    <location>
        <begin position="1"/>
        <end position="20"/>
    </location>
</feature>
<evidence type="ECO:0000256" key="1">
    <source>
        <dbReference type="SAM" id="MobiDB-lite"/>
    </source>
</evidence>
<evidence type="ECO:0000313" key="3">
    <source>
        <dbReference type="Proteomes" id="UP001220324"/>
    </source>
</evidence>
<reference evidence="2 3" key="1">
    <citation type="journal article" date="2023" name="IMA Fungus">
        <title>Comparative genomic study of the Penicillium genus elucidates a diverse pangenome and 15 lateral gene transfer events.</title>
        <authorList>
            <person name="Petersen C."/>
            <person name="Sorensen T."/>
            <person name="Nielsen M.R."/>
            <person name="Sondergaard T.E."/>
            <person name="Sorensen J.L."/>
            <person name="Fitzpatrick D.A."/>
            <person name="Frisvad J.C."/>
            <person name="Nielsen K.L."/>
        </authorList>
    </citation>
    <scope>NUCLEOTIDE SEQUENCE [LARGE SCALE GENOMIC DNA]</scope>
    <source>
        <strain evidence="2 3">IBT 35679</strain>
    </source>
</reference>
<dbReference type="GO" id="GO:0001228">
    <property type="term" value="F:DNA-binding transcription activator activity, RNA polymerase II-specific"/>
    <property type="evidence" value="ECO:0007669"/>
    <property type="project" value="TreeGrafter"/>
</dbReference>
<gene>
    <name evidence="2" type="ORF">N7494_002943</name>
</gene>
<evidence type="ECO:0008006" key="4">
    <source>
        <dbReference type="Google" id="ProtNLM"/>
    </source>
</evidence>
<sequence>MLRYFTSNRDKWPDRSPQKSPRLSYIRHIQHKHELDPIDSLALEHYFYSSWQSFSKDAQTEGIWINVIADLAYNHRFLLHGILACTALHMAHVYPAQRETYVIRAYAHQDTALPLFRYEIENPTTNNCDAIMAFAYLLVVFSFATELDNGQNSLLLVCNTGPDVQEKQLILPQWLHFIRCGCDMLSEVWDRIEIGPVSALSEAWETELDVGDSKLPYLERFMSFVPQDGSWSEHVISIYRDGASALADAFAYMDRETTKIDVSTWNILGLWCVRLKDEFYDLIFEKHPGALILLAYYCVIMKRMETCWYFGGRPARLIAAISNVLDERWHPYIQEAADQVTGLEIDGV</sequence>
<keyword evidence="3" id="KW-1185">Reference proteome</keyword>
<dbReference type="InterPro" id="IPR021858">
    <property type="entry name" value="Fun_TF"/>
</dbReference>
<dbReference type="Pfam" id="PF11951">
    <property type="entry name" value="Fungal_trans_2"/>
    <property type="match status" value="1"/>
</dbReference>
<dbReference type="AlphaFoldDB" id="A0AAD6D702"/>
<organism evidence="2 3">
    <name type="scientific">Penicillium frequentans</name>
    <dbReference type="NCBI Taxonomy" id="3151616"/>
    <lineage>
        <taxon>Eukaryota</taxon>
        <taxon>Fungi</taxon>
        <taxon>Dikarya</taxon>
        <taxon>Ascomycota</taxon>
        <taxon>Pezizomycotina</taxon>
        <taxon>Eurotiomycetes</taxon>
        <taxon>Eurotiomycetidae</taxon>
        <taxon>Eurotiales</taxon>
        <taxon>Aspergillaceae</taxon>
        <taxon>Penicillium</taxon>
    </lineage>
</organism>
<dbReference type="Proteomes" id="UP001220324">
    <property type="component" value="Unassembled WGS sequence"/>
</dbReference>
<feature type="compositionally biased region" description="Basic and acidic residues" evidence="1">
    <location>
        <begin position="8"/>
        <end position="17"/>
    </location>
</feature>
<name>A0AAD6D702_9EURO</name>
<protein>
    <recommendedName>
        <fullName evidence="4">Sterol uptake control protein 2</fullName>
    </recommendedName>
</protein>
<comment type="caution">
    <text evidence="2">The sequence shown here is derived from an EMBL/GenBank/DDBJ whole genome shotgun (WGS) entry which is preliminary data.</text>
</comment>
<dbReference type="InterPro" id="IPR053157">
    <property type="entry name" value="Sterol_Uptake_Regulator"/>
</dbReference>